<evidence type="ECO:0000256" key="3">
    <source>
        <dbReference type="ARBA" id="ARBA00023125"/>
    </source>
</evidence>
<keyword evidence="2" id="KW-0805">Transcription regulation</keyword>
<proteinExistence type="predicted"/>
<dbReference type="Gene3D" id="1.10.1660.10">
    <property type="match status" value="1"/>
</dbReference>
<dbReference type="SMART" id="SM00871">
    <property type="entry name" value="AraC_E_bind"/>
    <property type="match status" value="1"/>
</dbReference>
<dbReference type="Proteomes" id="UP000681343">
    <property type="component" value="Chromosome"/>
</dbReference>
<dbReference type="InterPro" id="IPR000551">
    <property type="entry name" value="MerR-type_HTH_dom"/>
</dbReference>
<dbReference type="PANTHER" id="PTHR30204:SF69">
    <property type="entry name" value="MERR-FAMILY TRANSCRIPTIONAL REGULATOR"/>
    <property type="match status" value="1"/>
</dbReference>
<protein>
    <recommendedName>
        <fullName evidence="5">HTH merR-type domain-containing protein</fullName>
    </recommendedName>
</protein>
<dbReference type="PANTHER" id="PTHR30204">
    <property type="entry name" value="REDOX-CYCLING DRUG-SENSING TRANSCRIPTIONAL ACTIVATOR SOXR"/>
    <property type="match status" value="1"/>
</dbReference>
<dbReference type="SMART" id="SM00422">
    <property type="entry name" value="HTH_MERR"/>
    <property type="match status" value="1"/>
</dbReference>
<dbReference type="InterPro" id="IPR009061">
    <property type="entry name" value="DNA-bd_dom_put_sf"/>
</dbReference>
<dbReference type="AlphaFoldDB" id="A0A810Q2K4"/>
<feature type="domain" description="HTH merR-type" evidence="5">
    <location>
        <begin position="8"/>
        <end position="78"/>
    </location>
</feature>
<dbReference type="InterPro" id="IPR047057">
    <property type="entry name" value="MerR_fam"/>
</dbReference>
<evidence type="ECO:0000259" key="5">
    <source>
        <dbReference type="PROSITE" id="PS50937"/>
    </source>
</evidence>
<dbReference type="InterPro" id="IPR011256">
    <property type="entry name" value="Reg_factor_effector_dom_sf"/>
</dbReference>
<evidence type="ECO:0000313" key="7">
    <source>
        <dbReference type="Proteomes" id="UP000681343"/>
    </source>
</evidence>
<keyword evidence="3" id="KW-0238">DNA-binding</keyword>
<dbReference type="SUPFAM" id="SSF55136">
    <property type="entry name" value="Probable bacterial effector-binding domain"/>
    <property type="match status" value="1"/>
</dbReference>
<name>A0A810Q2K4_9FIRM</name>
<dbReference type="GO" id="GO:0003677">
    <property type="term" value="F:DNA binding"/>
    <property type="evidence" value="ECO:0007669"/>
    <property type="project" value="UniProtKB-KW"/>
</dbReference>
<dbReference type="GO" id="GO:0003700">
    <property type="term" value="F:DNA-binding transcription factor activity"/>
    <property type="evidence" value="ECO:0007669"/>
    <property type="project" value="InterPro"/>
</dbReference>
<dbReference type="SUPFAM" id="SSF46955">
    <property type="entry name" value="Putative DNA-binding domain"/>
    <property type="match status" value="1"/>
</dbReference>
<dbReference type="KEGG" id="vfa:MM35RIKEN_11950"/>
<reference evidence="6" key="1">
    <citation type="submission" date="2020-09" db="EMBL/GenBank/DDBJ databases">
        <title>New species isolated from human feces.</title>
        <authorList>
            <person name="Kitahara M."/>
            <person name="Shigeno Y."/>
            <person name="Shime M."/>
            <person name="Matsumoto Y."/>
            <person name="Nakamura S."/>
            <person name="Motooka D."/>
            <person name="Fukuoka S."/>
            <person name="Nishikawa H."/>
            <person name="Benno Y."/>
        </authorList>
    </citation>
    <scope>NUCLEOTIDE SEQUENCE</scope>
    <source>
        <strain evidence="6">MM35</strain>
    </source>
</reference>
<organism evidence="6 7">
    <name type="scientific">Vescimonas fastidiosa</name>
    <dbReference type="NCBI Taxonomy" id="2714353"/>
    <lineage>
        <taxon>Bacteria</taxon>
        <taxon>Bacillati</taxon>
        <taxon>Bacillota</taxon>
        <taxon>Clostridia</taxon>
        <taxon>Eubacteriales</taxon>
        <taxon>Oscillospiraceae</taxon>
        <taxon>Vescimonas</taxon>
    </lineage>
</organism>
<dbReference type="Gene3D" id="3.20.80.10">
    <property type="entry name" value="Regulatory factor, effector binding domain"/>
    <property type="match status" value="1"/>
</dbReference>
<dbReference type="InterPro" id="IPR010499">
    <property type="entry name" value="AraC_E-bd"/>
</dbReference>
<evidence type="ECO:0000256" key="1">
    <source>
        <dbReference type="ARBA" id="ARBA00022491"/>
    </source>
</evidence>
<dbReference type="Pfam" id="PF13411">
    <property type="entry name" value="MerR_1"/>
    <property type="match status" value="1"/>
</dbReference>
<evidence type="ECO:0000313" key="6">
    <source>
        <dbReference type="EMBL" id="BCK79003.1"/>
    </source>
</evidence>
<dbReference type="CDD" id="cd00592">
    <property type="entry name" value="HTH_MerR-like"/>
    <property type="match status" value="1"/>
</dbReference>
<dbReference type="PROSITE" id="PS50937">
    <property type="entry name" value="HTH_MERR_2"/>
    <property type="match status" value="1"/>
</dbReference>
<sequence length="257" mass="29851">MRNNNPHLLSIGEVAKSLHITRRILLNYEDKGLVHPDVKEGKGGNRYYTTDTVTRIRAIRRLQSLGISLDEIKLYFEDKADLREFIGRLENMRDELDLCIEKLRLRVSENEEDVIEVREIPAQTVYIRRCSTPTVAHRMEIFRQVIPEAMRLYGSDSSKRMFLLAYPLEDTDDTRFCVAVPQGSRGDGVEQWEKERAVSVFFHGDYTDIPRIREKLLDYARQHGLRPKGTCRHIYLEGPAHHSDANKFITQVAIPIE</sequence>
<keyword evidence="7" id="KW-1185">Reference proteome</keyword>
<evidence type="ECO:0000256" key="2">
    <source>
        <dbReference type="ARBA" id="ARBA00023015"/>
    </source>
</evidence>
<evidence type="ECO:0000256" key="4">
    <source>
        <dbReference type="ARBA" id="ARBA00023163"/>
    </source>
</evidence>
<dbReference type="EMBL" id="AP023415">
    <property type="protein sequence ID" value="BCK79003.1"/>
    <property type="molecule type" value="Genomic_DNA"/>
</dbReference>
<keyword evidence="1" id="KW-0678">Repressor</keyword>
<dbReference type="RefSeq" id="WP_212820152.1">
    <property type="nucleotide sequence ID" value="NZ_AP023415.1"/>
</dbReference>
<keyword evidence="4" id="KW-0804">Transcription</keyword>
<accession>A0A810Q2K4</accession>
<gene>
    <name evidence="6" type="ORF">MM35RIKEN_11950</name>
</gene>